<dbReference type="InterPro" id="IPR003180">
    <property type="entry name" value="MPG"/>
</dbReference>
<evidence type="ECO:0000256" key="2">
    <source>
        <dbReference type="ARBA" id="ARBA00022763"/>
    </source>
</evidence>
<dbReference type="HAMAP" id="MF_00527">
    <property type="entry name" value="3MGH"/>
    <property type="match status" value="1"/>
</dbReference>
<dbReference type="PANTHER" id="PTHR10429:SF0">
    <property type="entry name" value="DNA-3-METHYLADENINE GLYCOSYLASE"/>
    <property type="match status" value="1"/>
</dbReference>
<evidence type="ECO:0000313" key="6">
    <source>
        <dbReference type="EMBL" id="UWX63019.1"/>
    </source>
</evidence>
<keyword evidence="3 5" id="KW-0378">Hydrolase</keyword>
<evidence type="ECO:0000256" key="3">
    <source>
        <dbReference type="ARBA" id="ARBA00022801"/>
    </source>
</evidence>
<keyword evidence="7" id="KW-1185">Reference proteome</keyword>
<dbReference type="EMBL" id="CP104213">
    <property type="protein sequence ID" value="UWX63019.1"/>
    <property type="molecule type" value="Genomic_DNA"/>
</dbReference>
<dbReference type="RefSeq" id="WP_260559312.1">
    <property type="nucleotide sequence ID" value="NZ_BAABEC010000004.1"/>
</dbReference>
<keyword evidence="2 5" id="KW-0227">DNA damage</keyword>
<protein>
    <recommendedName>
        <fullName evidence="5">Putative 3-methyladenine DNA glycosylase</fullName>
        <ecNumber evidence="5">3.2.2.-</ecNumber>
    </recommendedName>
</protein>
<evidence type="ECO:0000256" key="1">
    <source>
        <dbReference type="ARBA" id="ARBA00009232"/>
    </source>
</evidence>
<proteinExistence type="inferred from homology"/>
<dbReference type="Gene3D" id="3.10.300.10">
    <property type="entry name" value="Methylpurine-DNA glycosylase (MPG)"/>
    <property type="match status" value="1"/>
</dbReference>
<dbReference type="EC" id="3.2.2.-" evidence="5"/>
<evidence type="ECO:0000256" key="5">
    <source>
        <dbReference type="HAMAP-Rule" id="MF_00527"/>
    </source>
</evidence>
<dbReference type="CDD" id="cd00540">
    <property type="entry name" value="AAG"/>
    <property type="match status" value="1"/>
</dbReference>
<reference evidence="6" key="1">
    <citation type="submission" date="2022-09" db="EMBL/GenBank/DDBJ databases">
        <title>genome sequence of Deinococcus rubellus.</title>
        <authorList>
            <person name="Srinivasan S."/>
        </authorList>
    </citation>
    <scope>NUCLEOTIDE SEQUENCE</scope>
    <source>
        <strain evidence="6">Ant6</strain>
    </source>
</reference>
<dbReference type="Proteomes" id="UP001060261">
    <property type="component" value="Chromosome"/>
</dbReference>
<dbReference type="InterPro" id="IPR011034">
    <property type="entry name" value="Formyl_transferase-like_C_sf"/>
</dbReference>
<comment type="similarity">
    <text evidence="1 5">Belongs to the DNA glycosylase MPG family.</text>
</comment>
<dbReference type="NCBIfam" id="TIGR00567">
    <property type="entry name" value="3mg"/>
    <property type="match status" value="1"/>
</dbReference>
<evidence type="ECO:0000256" key="4">
    <source>
        <dbReference type="ARBA" id="ARBA00023204"/>
    </source>
</evidence>
<name>A0ABY5YDA2_9DEIO</name>
<dbReference type="Pfam" id="PF02245">
    <property type="entry name" value="Pur_DNA_glyco"/>
    <property type="match status" value="1"/>
</dbReference>
<gene>
    <name evidence="6" type="ORF">N0D28_09610</name>
</gene>
<organism evidence="6 7">
    <name type="scientific">Deinococcus rubellus</name>
    <dbReference type="NCBI Taxonomy" id="1889240"/>
    <lineage>
        <taxon>Bacteria</taxon>
        <taxon>Thermotogati</taxon>
        <taxon>Deinococcota</taxon>
        <taxon>Deinococci</taxon>
        <taxon>Deinococcales</taxon>
        <taxon>Deinococcaceae</taxon>
        <taxon>Deinococcus</taxon>
    </lineage>
</organism>
<dbReference type="PANTHER" id="PTHR10429">
    <property type="entry name" value="DNA-3-METHYLADENINE GLYCOSYLASE"/>
    <property type="match status" value="1"/>
</dbReference>
<sequence>MPAPFSPIHFDANPVELARNLLGATLQRTLPDGRILTGRVVETEAYDCPRDPSCTAGRFHHIKTLELKAAPGQFVFWVAYGHPLLQIACRAEGTAASVLIRALEPLEGVDAMLEHRPVVSERNLLSGPAKLVQALAILPEQFRGQPVNGAALCLLPGPALSEEQVSVTARVGIAAGRNLPWRFYETDSKWISGGVPTMDLANSSA</sequence>
<dbReference type="SUPFAM" id="SSF50486">
    <property type="entry name" value="FMT C-terminal domain-like"/>
    <property type="match status" value="1"/>
</dbReference>
<evidence type="ECO:0000313" key="7">
    <source>
        <dbReference type="Proteomes" id="UP001060261"/>
    </source>
</evidence>
<keyword evidence="4 5" id="KW-0234">DNA repair</keyword>
<accession>A0ABY5YDA2</accession>
<dbReference type="InterPro" id="IPR036995">
    <property type="entry name" value="MPG_sf"/>
</dbReference>